<dbReference type="EC" id="2.7.1.85" evidence="2"/>
<keyword evidence="3" id="KW-1185">Reference proteome</keyword>
<protein>
    <submittedName>
        <fullName evidence="2">Putative transcriptional regulator</fullName>
        <ecNumber evidence="2">2.7.1.85</ecNumber>
    </submittedName>
</protein>
<dbReference type="Proteomes" id="UP000215185">
    <property type="component" value="Chromosome 1"/>
</dbReference>
<dbReference type="RefSeq" id="WP_018373607.1">
    <property type="nucleotide sequence ID" value="NZ_LT906439.1"/>
</dbReference>
<dbReference type="AlphaFoldDB" id="A0A239SZ38"/>
<dbReference type="STRING" id="1123308.GCA_000380085_01035"/>
<accession>A0A239SZ38</accession>
<organism evidence="2 3">
    <name type="scientific">Streptococcus merionis</name>
    <dbReference type="NCBI Taxonomy" id="400065"/>
    <lineage>
        <taxon>Bacteria</taxon>
        <taxon>Bacillati</taxon>
        <taxon>Bacillota</taxon>
        <taxon>Bacilli</taxon>
        <taxon>Lactobacillales</taxon>
        <taxon>Streptococcaceae</taxon>
        <taxon>Streptococcus</taxon>
    </lineage>
</organism>
<name>A0A239SZ38_9STRE</name>
<dbReference type="InterPro" id="IPR000600">
    <property type="entry name" value="ROK"/>
</dbReference>
<dbReference type="PANTHER" id="PTHR18964:SF170">
    <property type="entry name" value="SUGAR KINASE"/>
    <property type="match status" value="1"/>
</dbReference>
<dbReference type="eggNOG" id="COG1940">
    <property type="taxonomic scope" value="Bacteria"/>
</dbReference>
<dbReference type="Pfam" id="PF00480">
    <property type="entry name" value="ROK"/>
    <property type="match status" value="1"/>
</dbReference>
<keyword evidence="2" id="KW-0808">Transferase</keyword>
<reference evidence="2 3" key="1">
    <citation type="submission" date="2017-06" db="EMBL/GenBank/DDBJ databases">
        <authorList>
            <consortium name="Pathogen Informatics"/>
        </authorList>
    </citation>
    <scope>NUCLEOTIDE SEQUENCE [LARGE SCALE GENOMIC DNA]</scope>
    <source>
        <strain evidence="2 3">NCTC13788</strain>
    </source>
</reference>
<dbReference type="EMBL" id="LT906439">
    <property type="protein sequence ID" value="SNU90785.1"/>
    <property type="molecule type" value="Genomic_DNA"/>
</dbReference>
<dbReference type="SUPFAM" id="SSF53067">
    <property type="entry name" value="Actin-like ATPase domain"/>
    <property type="match status" value="1"/>
</dbReference>
<proteinExistence type="inferred from homology"/>
<dbReference type="PANTHER" id="PTHR18964">
    <property type="entry name" value="ROK (REPRESSOR, ORF, KINASE) FAMILY"/>
    <property type="match status" value="1"/>
</dbReference>
<dbReference type="CDD" id="cd24152">
    <property type="entry name" value="ASKHA_NBD_ROK-like"/>
    <property type="match status" value="1"/>
</dbReference>
<evidence type="ECO:0000313" key="2">
    <source>
        <dbReference type="EMBL" id="SNU90785.1"/>
    </source>
</evidence>
<dbReference type="GO" id="GO:0047700">
    <property type="term" value="F:beta-glucoside kinase activity"/>
    <property type="evidence" value="ECO:0007669"/>
    <property type="project" value="UniProtKB-EC"/>
</dbReference>
<comment type="similarity">
    <text evidence="1">Belongs to the ROK (NagC/XylR) family.</text>
</comment>
<gene>
    <name evidence="2" type="primary">bglK_3</name>
    <name evidence="2" type="ORF">SAMEA4412692_01987</name>
</gene>
<dbReference type="OrthoDB" id="9795247at2"/>
<dbReference type="Gene3D" id="3.30.420.40">
    <property type="match status" value="2"/>
</dbReference>
<evidence type="ECO:0000313" key="3">
    <source>
        <dbReference type="Proteomes" id="UP000215185"/>
    </source>
</evidence>
<dbReference type="InterPro" id="IPR043129">
    <property type="entry name" value="ATPase_NBD"/>
</dbReference>
<evidence type="ECO:0000256" key="1">
    <source>
        <dbReference type="ARBA" id="ARBA00006479"/>
    </source>
</evidence>
<sequence length="292" mass="31758">MTLLVCDMGGTAVKYALYHQGELSYQAAFPTPESWEELKEELKGLQEQFSSYQLSGVAFSSPGSVDTKQGIIYGKSAISYIHHFPIREELSDLFGLPVSIENDANCAALAELHFGVAKDSSLSVFFIIGSGVGGAIAQEKSLLKGKNLFGGEFGYMILQNGRTLSHLVSPVHVAKRFALAEGLEESFSGKDLFALADQGHAHAQQAVEEMYQYLAVGIYNVLMTVNPELVVIGGGISVREALIDEVRSRLQQIILEAGATDLQFRLEACQYRNNANLLGAVSHFVNQYGENV</sequence>
<dbReference type="KEGG" id="smen:SAMEA4412692_1987"/>